<name>A0A5B0EFD9_9MICC</name>
<dbReference type="RefSeq" id="WP_007272576.1">
    <property type="nucleotide sequence ID" value="NZ_JBITUG010000003.1"/>
</dbReference>
<evidence type="ECO:0000256" key="2">
    <source>
        <dbReference type="ARBA" id="ARBA00022741"/>
    </source>
</evidence>
<accession>A0A5B0EFD9</accession>
<dbReference type="PROSITE" id="PS50893">
    <property type="entry name" value="ABC_TRANSPORTER_2"/>
    <property type="match status" value="1"/>
</dbReference>
<dbReference type="EMBL" id="VOBL01000007">
    <property type="protein sequence ID" value="KAA0977398.1"/>
    <property type="molecule type" value="Genomic_DNA"/>
</dbReference>
<evidence type="ECO:0000256" key="1">
    <source>
        <dbReference type="ARBA" id="ARBA00022448"/>
    </source>
</evidence>
<dbReference type="InterPro" id="IPR017871">
    <property type="entry name" value="ABC_transporter-like_CS"/>
</dbReference>
<dbReference type="OrthoDB" id="6198786at2"/>
<dbReference type="PANTHER" id="PTHR42939:SF1">
    <property type="entry name" value="ABC TRANSPORTER ATP-BINDING PROTEIN ALBC-RELATED"/>
    <property type="match status" value="1"/>
</dbReference>
<dbReference type="Proteomes" id="UP000323856">
    <property type="component" value="Unassembled WGS sequence"/>
</dbReference>
<keyword evidence="3 5" id="KW-0067">ATP-binding</keyword>
<dbReference type="PROSITE" id="PS00211">
    <property type="entry name" value="ABC_TRANSPORTER_1"/>
    <property type="match status" value="1"/>
</dbReference>
<dbReference type="GO" id="GO:0016887">
    <property type="term" value="F:ATP hydrolysis activity"/>
    <property type="evidence" value="ECO:0007669"/>
    <property type="project" value="InterPro"/>
</dbReference>
<organism evidence="5 6">
    <name type="scientific">Paeniglutamicibacter gangotriensis</name>
    <dbReference type="NCBI Taxonomy" id="254787"/>
    <lineage>
        <taxon>Bacteria</taxon>
        <taxon>Bacillati</taxon>
        <taxon>Actinomycetota</taxon>
        <taxon>Actinomycetes</taxon>
        <taxon>Micrococcales</taxon>
        <taxon>Micrococcaceae</taxon>
        <taxon>Paeniglutamicibacter</taxon>
    </lineage>
</organism>
<dbReference type="Pfam" id="PF00005">
    <property type="entry name" value="ABC_tran"/>
    <property type="match status" value="1"/>
</dbReference>
<keyword evidence="2" id="KW-0547">Nucleotide-binding</keyword>
<feature type="domain" description="ABC transporter" evidence="4">
    <location>
        <begin position="9"/>
        <end position="228"/>
    </location>
</feature>
<dbReference type="InterPro" id="IPR027417">
    <property type="entry name" value="P-loop_NTPase"/>
</dbReference>
<dbReference type="GO" id="GO:0005524">
    <property type="term" value="F:ATP binding"/>
    <property type="evidence" value="ECO:0007669"/>
    <property type="project" value="UniProtKB-KW"/>
</dbReference>
<sequence length="230" mass="24424">MDTTHRELLRANGLVAGYGGQDVCGPLDLVVEPGQSLGIVGFNAAGKSTLLRTLVGYQEPVAGESVILGSFTDDSSFIYRKAVSVVFDEDAFFPSLSVEEHLQLIAGGHGMSQPQAAVEKELVFFDLEAARTAYPRRLSSGQRRRLLLAAALLRPSNLLVLDEPEQRLDPVMRAALAARLREVANTGTALLVVTHDPDFLASFADSVLLVSDGQISHVGVGEGAAAIARG</sequence>
<protein>
    <submittedName>
        <fullName evidence="5">ATP-binding cassette domain-containing protein</fullName>
    </submittedName>
</protein>
<evidence type="ECO:0000256" key="3">
    <source>
        <dbReference type="ARBA" id="ARBA00022840"/>
    </source>
</evidence>
<comment type="caution">
    <text evidence="5">The sequence shown here is derived from an EMBL/GenBank/DDBJ whole genome shotgun (WGS) entry which is preliminary data.</text>
</comment>
<dbReference type="Gene3D" id="3.40.50.300">
    <property type="entry name" value="P-loop containing nucleotide triphosphate hydrolases"/>
    <property type="match status" value="1"/>
</dbReference>
<keyword evidence="1" id="KW-0813">Transport</keyword>
<dbReference type="AlphaFoldDB" id="A0A5B0EFD9"/>
<reference evidence="5 6" key="1">
    <citation type="submission" date="2019-07" db="EMBL/GenBank/DDBJ databases">
        <title>Analysis of the biochemical properties, biological activity and biotechnological potential of siderophores and biosurfactants produced by Antarctic psychrotolerant bacteria.</title>
        <authorList>
            <person name="Styczynski M."/>
            <person name="Krucon T."/>
            <person name="Decewicz P."/>
            <person name="Dziewit L."/>
        </authorList>
    </citation>
    <scope>NUCLEOTIDE SEQUENCE [LARGE SCALE GENOMIC DNA]</scope>
    <source>
        <strain evidence="5 6">ANT_H27</strain>
    </source>
</reference>
<gene>
    <name evidence="5" type="ORF">FQ154_08885</name>
</gene>
<proteinExistence type="predicted"/>
<evidence type="ECO:0000313" key="6">
    <source>
        <dbReference type="Proteomes" id="UP000323856"/>
    </source>
</evidence>
<dbReference type="PANTHER" id="PTHR42939">
    <property type="entry name" value="ABC TRANSPORTER ATP-BINDING PROTEIN ALBC-RELATED"/>
    <property type="match status" value="1"/>
</dbReference>
<dbReference type="InterPro" id="IPR051782">
    <property type="entry name" value="ABC_Transporter_VariousFunc"/>
</dbReference>
<dbReference type="SUPFAM" id="SSF52540">
    <property type="entry name" value="P-loop containing nucleoside triphosphate hydrolases"/>
    <property type="match status" value="1"/>
</dbReference>
<evidence type="ECO:0000259" key="4">
    <source>
        <dbReference type="PROSITE" id="PS50893"/>
    </source>
</evidence>
<dbReference type="InterPro" id="IPR003439">
    <property type="entry name" value="ABC_transporter-like_ATP-bd"/>
</dbReference>
<dbReference type="InterPro" id="IPR003593">
    <property type="entry name" value="AAA+_ATPase"/>
</dbReference>
<dbReference type="SMART" id="SM00382">
    <property type="entry name" value="AAA"/>
    <property type="match status" value="1"/>
</dbReference>
<evidence type="ECO:0000313" key="5">
    <source>
        <dbReference type="EMBL" id="KAA0977398.1"/>
    </source>
</evidence>